<keyword evidence="1" id="KW-1133">Transmembrane helix</keyword>
<keyword evidence="3" id="KW-1185">Reference proteome</keyword>
<organism evidence="2 3">
    <name type="scientific">Microvirga lotononidis</name>
    <dbReference type="NCBI Taxonomy" id="864069"/>
    <lineage>
        <taxon>Bacteria</taxon>
        <taxon>Pseudomonadati</taxon>
        <taxon>Pseudomonadota</taxon>
        <taxon>Alphaproteobacteria</taxon>
        <taxon>Hyphomicrobiales</taxon>
        <taxon>Methylobacteriaceae</taxon>
        <taxon>Microvirga</taxon>
    </lineage>
</organism>
<dbReference type="HOGENOM" id="CLU_3202073_0_0_5"/>
<keyword evidence="1" id="KW-0472">Membrane</keyword>
<evidence type="ECO:0000313" key="3">
    <source>
        <dbReference type="Proteomes" id="UP000003947"/>
    </source>
</evidence>
<dbReference type="EMBL" id="JH660638">
    <property type="protein sequence ID" value="EIM30395.1"/>
    <property type="molecule type" value="Genomic_DNA"/>
</dbReference>
<dbReference type="AlphaFoldDB" id="I4Z2F3"/>
<protein>
    <submittedName>
        <fullName evidence="2">Uncharacterized protein</fullName>
    </submittedName>
</protein>
<feature type="transmembrane region" description="Helical" evidence="1">
    <location>
        <begin position="12"/>
        <end position="32"/>
    </location>
</feature>
<gene>
    <name evidence="2" type="ORF">MicloDRAFT_00009450</name>
</gene>
<reference evidence="2 3" key="1">
    <citation type="submission" date="2012-02" db="EMBL/GenBank/DDBJ databases">
        <title>Improved High-Quality Draft sequence of Microvirga sp. WSM3557.</title>
        <authorList>
            <consortium name="US DOE Joint Genome Institute"/>
            <person name="Lucas S."/>
            <person name="Han J."/>
            <person name="Lapidus A."/>
            <person name="Cheng J.-F."/>
            <person name="Goodwin L."/>
            <person name="Pitluck S."/>
            <person name="Peters L."/>
            <person name="Zhang X."/>
            <person name="Detter J.C."/>
            <person name="Han C."/>
            <person name="Tapia R."/>
            <person name="Land M."/>
            <person name="Hauser L."/>
            <person name="Kyrpides N."/>
            <person name="Ivanova N."/>
            <person name="Pagani I."/>
            <person name="Brau L."/>
            <person name="Yates R."/>
            <person name="O'Hara G."/>
            <person name="Rui T."/>
            <person name="Howieson J."/>
            <person name="Reeve W."/>
            <person name="Woyke T."/>
        </authorList>
    </citation>
    <scope>NUCLEOTIDE SEQUENCE [LARGE SCALE GENOMIC DNA]</scope>
    <source>
        <strain evidence="2 3">WSM3557</strain>
    </source>
</reference>
<dbReference type="PATRIC" id="fig|864069.3.peg.1053"/>
<evidence type="ECO:0000313" key="2">
    <source>
        <dbReference type="EMBL" id="EIM30395.1"/>
    </source>
</evidence>
<accession>I4Z2F3</accession>
<name>I4Z2F3_9HYPH</name>
<dbReference type="Proteomes" id="UP000003947">
    <property type="component" value="Unassembled WGS sequence"/>
</dbReference>
<sequence length="51" mass="5510" precursor="true">MAPKDWLARYGCTALIVVSFAFIGAIVAWPLLHPLWAPQVTIAQFAPGGSR</sequence>
<keyword evidence="1" id="KW-0812">Transmembrane</keyword>
<proteinExistence type="predicted"/>
<evidence type="ECO:0000256" key="1">
    <source>
        <dbReference type="SAM" id="Phobius"/>
    </source>
</evidence>